<gene>
    <name evidence="4" type="ORF">J2X07_002649</name>
</gene>
<dbReference type="InterPro" id="IPR003697">
    <property type="entry name" value="Maf-like"/>
</dbReference>
<evidence type="ECO:0000313" key="4">
    <source>
        <dbReference type="EMBL" id="MDR7073662.1"/>
    </source>
</evidence>
<reference evidence="4 5" key="1">
    <citation type="submission" date="2023-07" db="EMBL/GenBank/DDBJ databases">
        <title>Sorghum-associated microbial communities from plants grown in Nebraska, USA.</title>
        <authorList>
            <person name="Schachtman D."/>
        </authorList>
    </citation>
    <scope>NUCLEOTIDE SEQUENCE [LARGE SCALE GENOMIC DNA]</scope>
    <source>
        <strain evidence="4 5">BE211</strain>
    </source>
</reference>
<evidence type="ECO:0000256" key="3">
    <source>
        <dbReference type="HAMAP-Rule" id="MF_00528"/>
    </source>
</evidence>
<feature type="site" description="Important for substrate specificity" evidence="3">
    <location>
        <position position="152"/>
    </location>
</feature>
<dbReference type="Pfam" id="PF02545">
    <property type="entry name" value="Maf"/>
    <property type="match status" value="1"/>
</dbReference>
<sequence>MKHLILASSSPRRSELLSLTLLPFETYPSTLEEKMDLTLSPSQLVESLAEQKAADVFQSHPDHVILGADTIVSFQNNRLGKPKNREEAVQMLNLLSGQTHEVYTGVCIMDENKKQLFSVKTSVTFYTLDEETISWYIGTNEPFDKAGSYGIQGSGSLLVEKLDGDYFNVVGLPISKVVRVLQEFGFSFTGSVTKTDK</sequence>
<comment type="caution">
    <text evidence="3">Lacks conserved residue(s) required for the propagation of feature annotation.</text>
</comment>
<dbReference type="RefSeq" id="WP_310259288.1">
    <property type="nucleotide sequence ID" value="NZ_JAVDWA010000004.1"/>
</dbReference>
<dbReference type="InterPro" id="IPR029001">
    <property type="entry name" value="ITPase-like_fam"/>
</dbReference>
<comment type="function">
    <text evidence="3">Nucleoside triphosphate pyrophosphatase that hydrolyzes dTTP and UTP. May have a dual role in cell division arrest and in preventing the incorporation of modified nucleotides into cellular nucleic acids.</text>
</comment>
<protein>
    <recommendedName>
        <fullName evidence="3">dTTP/UTP pyrophosphatase</fullName>
        <shortName evidence="3">dTTPase/UTPase</shortName>
        <ecNumber evidence="3">3.6.1.9</ecNumber>
    </recommendedName>
    <alternativeName>
        <fullName evidence="3">Nucleoside triphosphate pyrophosphatase</fullName>
    </alternativeName>
    <alternativeName>
        <fullName evidence="3">Nucleotide pyrophosphatase</fullName>
        <shortName evidence="3">Nucleotide PPase</shortName>
    </alternativeName>
</protein>
<dbReference type="HAMAP" id="MF_00528">
    <property type="entry name" value="Maf"/>
    <property type="match status" value="1"/>
</dbReference>
<dbReference type="PIRSF" id="PIRSF006305">
    <property type="entry name" value="Maf"/>
    <property type="match status" value="1"/>
</dbReference>
<proteinExistence type="inferred from homology"/>
<dbReference type="Proteomes" id="UP001258181">
    <property type="component" value="Unassembled WGS sequence"/>
</dbReference>
<comment type="subcellular location">
    <subcellularLocation>
        <location evidence="3">Cytoplasm</location>
    </subcellularLocation>
</comment>
<dbReference type="EC" id="3.6.1.9" evidence="3"/>
<feature type="active site" description="Proton acceptor" evidence="3">
    <location>
        <position position="69"/>
    </location>
</feature>
<dbReference type="EMBL" id="JAVDWA010000004">
    <property type="protein sequence ID" value="MDR7073662.1"/>
    <property type="molecule type" value="Genomic_DNA"/>
</dbReference>
<evidence type="ECO:0000256" key="1">
    <source>
        <dbReference type="ARBA" id="ARBA00001968"/>
    </source>
</evidence>
<dbReference type="SUPFAM" id="SSF52972">
    <property type="entry name" value="ITPase-like"/>
    <property type="match status" value="1"/>
</dbReference>
<name>A0ABU1U2I8_9BACL</name>
<organism evidence="4 5">
    <name type="scientific">Fictibacillus barbaricus</name>
    <dbReference type="NCBI Taxonomy" id="182136"/>
    <lineage>
        <taxon>Bacteria</taxon>
        <taxon>Bacillati</taxon>
        <taxon>Bacillota</taxon>
        <taxon>Bacilli</taxon>
        <taxon>Bacillales</taxon>
        <taxon>Fictibacillaceae</taxon>
        <taxon>Fictibacillus</taxon>
    </lineage>
</organism>
<keyword evidence="3" id="KW-0546">Nucleotide metabolism</keyword>
<evidence type="ECO:0000313" key="5">
    <source>
        <dbReference type="Proteomes" id="UP001258181"/>
    </source>
</evidence>
<dbReference type="NCBIfam" id="TIGR00172">
    <property type="entry name" value="maf"/>
    <property type="match status" value="1"/>
</dbReference>
<dbReference type="PANTHER" id="PTHR43213">
    <property type="entry name" value="BIFUNCTIONAL DTTP/UTP PYROPHOSPHATASE/METHYLTRANSFERASE PROTEIN-RELATED"/>
    <property type="match status" value="1"/>
</dbReference>
<dbReference type="PANTHER" id="PTHR43213:SF5">
    <property type="entry name" value="BIFUNCTIONAL DTTP_UTP PYROPHOSPHATASE_METHYLTRANSFERASE PROTEIN-RELATED"/>
    <property type="match status" value="1"/>
</dbReference>
<feature type="site" description="Important for substrate specificity" evidence="3">
    <location>
        <position position="12"/>
    </location>
</feature>
<comment type="catalytic activity">
    <reaction evidence="3">
        <text>UTP + H2O = UMP + diphosphate + H(+)</text>
        <dbReference type="Rhea" id="RHEA:29395"/>
        <dbReference type="ChEBI" id="CHEBI:15377"/>
        <dbReference type="ChEBI" id="CHEBI:15378"/>
        <dbReference type="ChEBI" id="CHEBI:33019"/>
        <dbReference type="ChEBI" id="CHEBI:46398"/>
        <dbReference type="ChEBI" id="CHEBI:57865"/>
        <dbReference type="EC" id="3.6.1.9"/>
    </reaction>
</comment>
<comment type="caution">
    <text evidence="4">The sequence shown here is derived from an EMBL/GenBank/DDBJ whole genome shotgun (WGS) entry which is preliminary data.</text>
</comment>
<keyword evidence="2 3" id="KW-0378">Hydrolase</keyword>
<comment type="cofactor">
    <cofactor evidence="1 3">
        <name>a divalent metal cation</name>
        <dbReference type="ChEBI" id="CHEBI:60240"/>
    </cofactor>
</comment>
<keyword evidence="5" id="KW-1185">Reference proteome</keyword>
<accession>A0ABU1U2I8</accession>
<feature type="site" description="Important for substrate specificity" evidence="3">
    <location>
        <position position="70"/>
    </location>
</feature>
<comment type="similarity">
    <text evidence="3">Belongs to the Maf family. YhdE subfamily.</text>
</comment>
<dbReference type="Gene3D" id="3.90.950.10">
    <property type="match status" value="1"/>
</dbReference>
<keyword evidence="3" id="KW-0963">Cytoplasm</keyword>
<comment type="catalytic activity">
    <reaction evidence="3">
        <text>dTTP + H2O = dTMP + diphosphate + H(+)</text>
        <dbReference type="Rhea" id="RHEA:28534"/>
        <dbReference type="ChEBI" id="CHEBI:15377"/>
        <dbReference type="ChEBI" id="CHEBI:15378"/>
        <dbReference type="ChEBI" id="CHEBI:33019"/>
        <dbReference type="ChEBI" id="CHEBI:37568"/>
        <dbReference type="ChEBI" id="CHEBI:63528"/>
        <dbReference type="EC" id="3.6.1.9"/>
    </reaction>
</comment>
<evidence type="ECO:0000256" key="2">
    <source>
        <dbReference type="ARBA" id="ARBA00022801"/>
    </source>
</evidence>
<dbReference type="CDD" id="cd00555">
    <property type="entry name" value="Maf"/>
    <property type="match status" value="1"/>
</dbReference>